<evidence type="ECO:0000313" key="3">
    <source>
        <dbReference type="EMBL" id="KAF2710476.1"/>
    </source>
</evidence>
<dbReference type="SUPFAM" id="SSF81383">
    <property type="entry name" value="F-box domain"/>
    <property type="match status" value="1"/>
</dbReference>
<dbReference type="EMBL" id="MU005769">
    <property type="protein sequence ID" value="KAF2710476.1"/>
    <property type="molecule type" value="Genomic_DNA"/>
</dbReference>
<protein>
    <recommendedName>
        <fullName evidence="2">F-box domain-containing protein</fullName>
    </recommendedName>
</protein>
<feature type="region of interest" description="Disordered" evidence="1">
    <location>
        <begin position="1"/>
        <end position="27"/>
    </location>
</feature>
<name>A0A6G1KC80_9PLEO</name>
<feature type="region of interest" description="Disordered" evidence="1">
    <location>
        <begin position="557"/>
        <end position="584"/>
    </location>
</feature>
<proteinExistence type="predicted"/>
<dbReference type="InterPro" id="IPR036047">
    <property type="entry name" value="F-box-like_dom_sf"/>
</dbReference>
<evidence type="ECO:0000313" key="4">
    <source>
        <dbReference type="Proteomes" id="UP000799428"/>
    </source>
</evidence>
<feature type="compositionally biased region" description="Polar residues" evidence="1">
    <location>
        <begin position="1"/>
        <end position="12"/>
    </location>
</feature>
<gene>
    <name evidence="3" type="ORF">K504DRAFT_337587</name>
</gene>
<dbReference type="InterPro" id="IPR001810">
    <property type="entry name" value="F-box_dom"/>
</dbReference>
<keyword evidence="4" id="KW-1185">Reference proteome</keyword>
<feature type="domain" description="F-box" evidence="2">
    <location>
        <begin position="273"/>
        <end position="311"/>
    </location>
</feature>
<evidence type="ECO:0000256" key="1">
    <source>
        <dbReference type="SAM" id="MobiDB-lite"/>
    </source>
</evidence>
<dbReference type="SUPFAM" id="SSF82171">
    <property type="entry name" value="DPP6 N-terminal domain-like"/>
    <property type="match status" value="1"/>
</dbReference>
<feature type="non-terminal residue" evidence="3">
    <location>
        <position position="830"/>
    </location>
</feature>
<sequence length="830" mass="91163">HTTGPTLGPNSEPNHRSETPASTTTKRSEVLRHVFPRTRGSTVLNHKCTDRVAKPGHRRSTLSTIKHTKSRVAFHKVITSFFNNNNLIPASNHAKIPPAGSGASSTRSRSGSIYDSIQNLDIISPGAFTFSGPSLRSHSGSFSHSTSRLSSLTENDSESRSLRRVQSTSFVDSVSLLDDGILEPFVEYGLAHGMSDILINRNEPFEELGKQIVENLDEDRVSRPESPVFGAVLAPFLIPHLEDSSRRALRLTCQSWRSTLDAVASLKFPPAYNVPNEILQQIYSCLGPKDFNSARHTCGGWMRASLNKNLLVTMLSRGGWWSSAEHDLDQRTLASFVPESEPSEEWFLSRRLARECALSSSWTGNGLDAPDCCSTFVEASQTDFSDLANGYSASTSGHKSGLVFTTSICGQFLLVAKDTLIYIYDLRGGDSLQPLTSVTCPRRVLSMSMDVSSGRNAVAALLEGRMGMVCELRCGRKAGTDSPIELHIESNGHPCRTTTRASVITSRASVYDAGMEVAGLTSVRRRLRHHPENPHHNTFDNTFNSVDVQANYQAISLHGPDSRHGHRHQHSDSDSDSGDNSSIPIESGTSTFYRHLCSEDDPPRSVSICPQRRCVAFGCSAGIELHWIDALTGQSLSRWFPLTAPSDYLYFLSPRPGFESAKKLRLISSAAHPDDWPAICRTFFFGPSTLSSFWSSFGFESSVRRPSSSCCDHYHAVPLSDGHHVLFIDPPTSKLFLGCDAPLGGPTKLLRKILFIPPEPGNQTPRIYTVAADLTWGARVVVVFGDSVILYSVPPDVITLSCQEQNSESWDVYTAPPFTSADCTKDHWLN</sequence>
<evidence type="ECO:0000259" key="2">
    <source>
        <dbReference type="Pfam" id="PF00646"/>
    </source>
</evidence>
<accession>A0A6G1KC80</accession>
<dbReference type="AlphaFoldDB" id="A0A6G1KC80"/>
<feature type="region of interest" description="Disordered" evidence="1">
    <location>
        <begin position="91"/>
        <end position="110"/>
    </location>
</feature>
<feature type="non-terminal residue" evidence="3">
    <location>
        <position position="1"/>
    </location>
</feature>
<dbReference type="Pfam" id="PF00646">
    <property type="entry name" value="F-box"/>
    <property type="match status" value="1"/>
</dbReference>
<organism evidence="3 4">
    <name type="scientific">Pleomassaria siparia CBS 279.74</name>
    <dbReference type="NCBI Taxonomy" id="1314801"/>
    <lineage>
        <taxon>Eukaryota</taxon>
        <taxon>Fungi</taxon>
        <taxon>Dikarya</taxon>
        <taxon>Ascomycota</taxon>
        <taxon>Pezizomycotina</taxon>
        <taxon>Dothideomycetes</taxon>
        <taxon>Pleosporomycetidae</taxon>
        <taxon>Pleosporales</taxon>
        <taxon>Pleomassariaceae</taxon>
        <taxon>Pleomassaria</taxon>
    </lineage>
</organism>
<dbReference type="Proteomes" id="UP000799428">
    <property type="component" value="Unassembled WGS sequence"/>
</dbReference>
<dbReference type="OrthoDB" id="1689567at2759"/>
<feature type="compositionally biased region" description="Low complexity" evidence="1">
    <location>
        <begin position="99"/>
        <end position="110"/>
    </location>
</feature>
<reference evidence="3" key="1">
    <citation type="journal article" date="2020" name="Stud. Mycol.">
        <title>101 Dothideomycetes genomes: a test case for predicting lifestyles and emergence of pathogens.</title>
        <authorList>
            <person name="Haridas S."/>
            <person name="Albert R."/>
            <person name="Binder M."/>
            <person name="Bloem J."/>
            <person name="Labutti K."/>
            <person name="Salamov A."/>
            <person name="Andreopoulos B."/>
            <person name="Baker S."/>
            <person name="Barry K."/>
            <person name="Bills G."/>
            <person name="Bluhm B."/>
            <person name="Cannon C."/>
            <person name="Castanera R."/>
            <person name="Culley D."/>
            <person name="Daum C."/>
            <person name="Ezra D."/>
            <person name="Gonzalez J."/>
            <person name="Henrissat B."/>
            <person name="Kuo A."/>
            <person name="Liang C."/>
            <person name="Lipzen A."/>
            <person name="Lutzoni F."/>
            <person name="Magnuson J."/>
            <person name="Mondo S."/>
            <person name="Nolan M."/>
            <person name="Ohm R."/>
            <person name="Pangilinan J."/>
            <person name="Park H.-J."/>
            <person name="Ramirez L."/>
            <person name="Alfaro M."/>
            <person name="Sun H."/>
            <person name="Tritt A."/>
            <person name="Yoshinaga Y."/>
            <person name="Zwiers L.-H."/>
            <person name="Turgeon B."/>
            <person name="Goodwin S."/>
            <person name="Spatafora J."/>
            <person name="Crous P."/>
            <person name="Grigoriev I."/>
        </authorList>
    </citation>
    <scope>NUCLEOTIDE SEQUENCE</scope>
    <source>
        <strain evidence="3">CBS 279.74</strain>
    </source>
</reference>